<sequence>MQARIQAGTTLPSAPDRRRQIPVIGVQVWENIQTGTIVRGFVPAGLLPIGPRDERGCFYVARPREDTLRLTVRSPDTNRSQQRPPSTFGQQCKALCWTPPRDVILISRGGLGHLRGFACRSLGRRHLCH</sequence>
<reference evidence="1" key="2">
    <citation type="journal article" date="2023" name="Microbiol Resour">
        <title>Decontamination and Annotation of the Draft Genome Sequence of the Oomycete Lagenidium giganteum ARSEF 373.</title>
        <authorList>
            <person name="Morgan W.R."/>
            <person name="Tartar A."/>
        </authorList>
    </citation>
    <scope>NUCLEOTIDE SEQUENCE</scope>
    <source>
        <strain evidence="1">ARSEF 373</strain>
    </source>
</reference>
<reference evidence="1" key="1">
    <citation type="submission" date="2022-11" db="EMBL/GenBank/DDBJ databases">
        <authorList>
            <person name="Morgan W.R."/>
            <person name="Tartar A."/>
        </authorList>
    </citation>
    <scope>NUCLEOTIDE SEQUENCE</scope>
    <source>
        <strain evidence="1">ARSEF 373</strain>
    </source>
</reference>
<accession>A0AAV2Z155</accession>
<organism evidence="1 2">
    <name type="scientific">Lagenidium giganteum</name>
    <dbReference type="NCBI Taxonomy" id="4803"/>
    <lineage>
        <taxon>Eukaryota</taxon>
        <taxon>Sar</taxon>
        <taxon>Stramenopiles</taxon>
        <taxon>Oomycota</taxon>
        <taxon>Peronosporomycetes</taxon>
        <taxon>Pythiales</taxon>
        <taxon>Pythiaceae</taxon>
    </lineage>
</organism>
<keyword evidence="2" id="KW-1185">Reference proteome</keyword>
<evidence type="ECO:0000313" key="2">
    <source>
        <dbReference type="Proteomes" id="UP001146120"/>
    </source>
</evidence>
<dbReference type="EMBL" id="DAKRPA010000054">
    <property type="protein sequence ID" value="DBA01078.1"/>
    <property type="molecule type" value="Genomic_DNA"/>
</dbReference>
<protein>
    <submittedName>
        <fullName evidence="1">Uncharacterized protein</fullName>
    </submittedName>
</protein>
<gene>
    <name evidence="1" type="ORF">N0F65_002688</name>
</gene>
<comment type="caution">
    <text evidence="1">The sequence shown here is derived from an EMBL/GenBank/DDBJ whole genome shotgun (WGS) entry which is preliminary data.</text>
</comment>
<proteinExistence type="predicted"/>
<dbReference type="AlphaFoldDB" id="A0AAV2Z155"/>
<name>A0AAV2Z155_9STRA</name>
<evidence type="ECO:0000313" key="1">
    <source>
        <dbReference type="EMBL" id="DBA01078.1"/>
    </source>
</evidence>
<dbReference type="Proteomes" id="UP001146120">
    <property type="component" value="Unassembled WGS sequence"/>
</dbReference>